<keyword evidence="6" id="KW-0472">Membrane</keyword>
<dbReference type="InterPro" id="IPR036188">
    <property type="entry name" value="FAD/NAD-bd_sf"/>
</dbReference>
<accession>A0A835HRM9</accession>
<reference evidence="7 8" key="1">
    <citation type="submission" date="2020-10" db="EMBL/GenBank/DDBJ databases">
        <title>The Coptis chinensis genome and diversification of protoberbering-type alkaloids.</title>
        <authorList>
            <person name="Wang B."/>
            <person name="Shu S."/>
            <person name="Song C."/>
            <person name="Liu Y."/>
        </authorList>
    </citation>
    <scope>NUCLEOTIDE SEQUENCE [LARGE SCALE GENOMIC DNA]</scope>
    <source>
        <strain evidence="7">HL-2020</strain>
        <tissue evidence="7">Leaf</tissue>
    </source>
</reference>
<organism evidence="7 8">
    <name type="scientific">Coptis chinensis</name>
    <dbReference type="NCBI Taxonomy" id="261450"/>
    <lineage>
        <taxon>Eukaryota</taxon>
        <taxon>Viridiplantae</taxon>
        <taxon>Streptophyta</taxon>
        <taxon>Embryophyta</taxon>
        <taxon>Tracheophyta</taxon>
        <taxon>Spermatophyta</taxon>
        <taxon>Magnoliopsida</taxon>
        <taxon>Ranunculales</taxon>
        <taxon>Ranunculaceae</taxon>
        <taxon>Coptidoideae</taxon>
        <taxon>Coptis</taxon>
    </lineage>
</organism>
<name>A0A835HRM9_9MAGN</name>
<keyword evidence="3" id="KW-0274">FAD</keyword>
<keyword evidence="5" id="KW-0560">Oxidoreductase</keyword>
<keyword evidence="4" id="KW-0521">NADP</keyword>
<dbReference type="PANTHER" id="PTHR48467">
    <property type="entry name" value="GLUTAMATE SYNTHASE 1 [NADH], CHLOROPLASTIC-LIKE"/>
    <property type="match status" value="1"/>
</dbReference>
<evidence type="ECO:0000313" key="8">
    <source>
        <dbReference type="Proteomes" id="UP000631114"/>
    </source>
</evidence>
<keyword evidence="6" id="KW-0812">Transmembrane</keyword>
<dbReference type="EMBL" id="JADFTS010000006">
    <property type="protein sequence ID" value="KAF9603042.1"/>
    <property type="molecule type" value="Genomic_DNA"/>
</dbReference>
<keyword evidence="2" id="KW-0285">Flavoprotein</keyword>
<keyword evidence="6" id="KW-1133">Transmembrane helix</keyword>
<gene>
    <name evidence="7" type="ORF">IFM89_033767</name>
</gene>
<comment type="caution">
    <text evidence="7">The sequence shown here is derived from an EMBL/GenBank/DDBJ whole genome shotgun (WGS) entry which is preliminary data.</text>
</comment>
<evidence type="ECO:0000256" key="5">
    <source>
        <dbReference type="ARBA" id="ARBA00023002"/>
    </source>
</evidence>
<dbReference type="PANTHER" id="PTHR48467:SF1">
    <property type="entry name" value="GLUTAMATE SYNTHASE 1 [NADH], CHLOROPLASTIC-LIKE"/>
    <property type="match status" value="1"/>
</dbReference>
<dbReference type="Proteomes" id="UP000631114">
    <property type="component" value="Unassembled WGS sequence"/>
</dbReference>
<dbReference type="Gene3D" id="3.50.50.60">
    <property type="entry name" value="FAD/NAD(P)-binding domain"/>
    <property type="match status" value="1"/>
</dbReference>
<sequence length="111" mass="12188">MGVGCPVLMFRLGCLIAISGTILAVVIDPTRTVLLGKLKLGNVALDVARILLRPTTELAKIDIADHVLASLQTSSIRFDRRLINDRASPMYRQRSSFFSEHGSPLPWKLSS</sequence>
<dbReference type="AlphaFoldDB" id="A0A835HRM9"/>
<keyword evidence="8" id="KW-1185">Reference proteome</keyword>
<evidence type="ECO:0000313" key="7">
    <source>
        <dbReference type="EMBL" id="KAF9603042.1"/>
    </source>
</evidence>
<dbReference type="InterPro" id="IPR055275">
    <property type="entry name" value="Ferredox_Rdtase"/>
</dbReference>
<evidence type="ECO:0000256" key="6">
    <source>
        <dbReference type="SAM" id="Phobius"/>
    </source>
</evidence>
<feature type="transmembrane region" description="Helical" evidence="6">
    <location>
        <begin position="6"/>
        <end position="27"/>
    </location>
</feature>
<proteinExistence type="predicted"/>
<evidence type="ECO:0000256" key="3">
    <source>
        <dbReference type="ARBA" id="ARBA00022827"/>
    </source>
</evidence>
<dbReference type="OrthoDB" id="333024at2759"/>
<protein>
    <submittedName>
        <fullName evidence="7">Uncharacterized protein</fullName>
    </submittedName>
</protein>
<evidence type="ECO:0000256" key="1">
    <source>
        <dbReference type="ARBA" id="ARBA00001974"/>
    </source>
</evidence>
<dbReference type="GO" id="GO:0016491">
    <property type="term" value="F:oxidoreductase activity"/>
    <property type="evidence" value="ECO:0007669"/>
    <property type="project" value="UniProtKB-KW"/>
</dbReference>
<evidence type="ECO:0000256" key="4">
    <source>
        <dbReference type="ARBA" id="ARBA00022857"/>
    </source>
</evidence>
<comment type="cofactor">
    <cofactor evidence="1">
        <name>FAD</name>
        <dbReference type="ChEBI" id="CHEBI:57692"/>
    </cofactor>
</comment>
<evidence type="ECO:0000256" key="2">
    <source>
        <dbReference type="ARBA" id="ARBA00022630"/>
    </source>
</evidence>